<dbReference type="InterPro" id="IPR005545">
    <property type="entry name" value="YCII"/>
</dbReference>
<evidence type="ECO:0000313" key="5">
    <source>
        <dbReference type="Proteomes" id="UP000599179"/>
    </source>
</evidence>
<reference evidence="5" key="1">
    <citation type="journal article" date="2019" name="Int. J. Syst. Evol. Microbiol.">
        <title>The Global Catalogue of Microorganisms (GCM) 10K type strain sequencing project: providing services to taxonomists for standard genome sequencing and annotation.</title>
        <authorList>
            <consortium name="The Broad Institute Genomics Platform"/>
            <consortium name="The Broad Institute Genome Sequencing Center for Infectious Disease"/>
            <person name="Wu L."/>
            <person name="Ma J."/>
        </authorList>
    </citation>
    <scope>NUCLEOTIDE SEQUENCE [LARGE SCALE GENOMIC DNA]</scope>
    <source>
        <strain evidence="5">CGMCC 1.12931</strain>
    </source>
</reference>
<dbReference type="InterPro" id="IPR011008">
    <property type="entry name" value="Dimeric_a/b-barrel"/>
</dbReference>
<proteinExistence type="inferred from homology"/>
<dbReference type="Pfam" id="PF03795">
    <property type="entry name" value="YCII"/>
    <property type="match status" value="1"/>
</dbReference>
<sequence length="153" mass="17212">MKTIKLLFVSIFIVNTSVLIAQDENEKYDAELAKQYEADEYGMKMYTLVLLTSGENEDDSEKRNVAFAAHMQNINALSEEGKLVLAGPFGKNDKDFRGIFILNTTDVAEAKSLLEADLAIQQKYLKAEYIPYYGSAALISHLEVHGKIWKTQP</sequence>
<evidence type="ECO:0000259" key="3">
    <source>
        <dbReference type="Pfam" id="PF03795"/>
    </source>
</evidence>
<keyword evidence="5" id="KW-1185">Reference proteome</keyword>
<feature type="chain" id="PRO_5046221423" description="YCII-related domain-containing protein" evidence="2">
    <location>
        <begin position="22"/>
        <end position="153"/>
    </location>
</feature>
<feature type="domain" description="YCII-related" evidence="3">
    <location>
        <begin position="49"/>
        <end position="120"/>
    </location>
</feature>
<dbReference type="Gene3D" id="3.30.70.1060">
    <property type="entry name" value="Dimeric alpha+beta barrel"/>
    <property type="match status" value="1"/>
</dbReference>
<keyword evidence="2" id="KW-0732">Signal</keyword>
<evidence type="ECO:0000256" key="1">
    <source>
        <dbReference type="ARBA" id="ARBA00007689"/>
    </source>
</evidence>
<evidence type="ECO:0000313" key="4">
    <source>
        <dbReference type="EMBL" id="GGE32822.1"/>
    </source>
</evidence>
<evidence type="ECO:0000256" key="2">
    <source>
        <dbReference type="SAM" id="SignalP"/>
    </source>
</evidence>
<name>A0ABQ1SHX0_9FLAO</name>
<protein>
    <recommendedName>
        <fullName evidence="3">YCII-related domain-containing protein</fullName>
    </recommendedName>
</protein>
<feature type="signal peptide" evidence="2">
    <location>
        <begin position="1"/>
        <end position="21"/>
    </location>
</feature>
<dbReference type="SUPFAM" id="SSF54909">
    <property type="entry name" value="Dimeric alpha+beta barrel"/>
    <property type="match status" value="1"/>
</dbReference>
<accession>A0ABQ1SHX0</accession>
<gene>
    <name evidence="4" type="ORF">GCM10010832_11350</name>
</gene>
<dbReference type="RefSeq" id="WP_188458129.1">
    <property type="nucleotide sequence ID" value="NZ_BMGM01000004.1"/>
</dbReference>
<dbReference type="Proteomes" id="UP000599179">
    <property type="component" value="Unassembled WGS sequence"/>
</dbReference>
<comment type="caution">
    <text evidence="4">The sequence shown here is derived from an EMBL/GenBank/DDBJ whole genome shotgun (WGS) entry which is preliminary data.</text>
</comment>
<comment type="similarity">
    <text evidence="1">Belongs to the YciI family.</text>
</comment>
<organism evidence="4 5">
    <name type="scientific">Psychroflexus planctonicus</name>
    <dbReference type="NCBI Taxonomy" id="1526575"/>
    <lineage>
        <taxon>Bacteria</taxon>
        <taxon>Pseudomonadati</taxon>
        <taxon>Bacteroidota</taxon>
        <taxon>Flavobacteriia</taxon>
        <taxon>Flavobacteriales</taxon>
        <taxon>Flavobacteriaceae</taxon>
        <taxon>Psychroflexus</taxon>
    </lineage>
</organism>
<dbReference type="EMBL" id="BMGM01000004">
    <property type="protein sequence ID" value="GGE32822.1"/>
    <property type="molecule type" value="Genomic_DNA"/>
</dbReference>